<dbReference type="RefSeq" id="WP_380623671.1">
    <property type="nucleotide sequence ID" value="NZ_JBHSDK010000028.1"/>
</dbReference>
<evidence type="ECO:0000256" key="1">
    <source>
        <dbReference type="SAM" id="SignalP"/>
    </source>
</evidence>
<name>A0ABV8U356_9ACTN</name>
<evidence type="ECO:0008006" key="4">
    <source>
        <dbReference type="Google" id="ProtNLM"/>
    </source>
</evidence>
<feature type="signal peptide" evidence="1">
    <location>
        <begin position="1"/>
        <end position="25"/>
    </location>
</feature>
<evidence type="ECO:0000313" key="2">
    <source>
        <dbReference type="EMBL" id="MFC4337082.1"/>
    </source>
</evidence>
<accession>A0ABV8U356</accession>
<dbReference type="Proteomes" id="UP001595823">
    <property type="component" value="Unassembled WGS sequence"/>
</dbReference>
<organism evidence="2 3">
    <name type="scientific">Salininema proteolyticum</name>
    <dbReference type="NCBI Taxonomy" id="1607685"/>
    <lineage>
        <taxon>Bacteria</taxon>
        <taxon>Bacillati</taxon>
        <taxon>Actinomycetota</taxon>
        <taxon>Actinomycetes</taxon>
        <taxon>Glycomycetales</taxon>
        <taxon>Glycomycetaceae</taxon>
        <taxon>Salininema</taxon>
    </lineage>
</organism>
<proteinExistence type="predicted"/>
<reference evidence="3" key="1">
    <citation type="journal article" date="2019" name="Int. J. Syst. Evol. Microbiol.">
        <title>The Global Catalogue of Microorganisms (GCM) 10K type strain sequencing project: providing services to taxonomists for standard genome sequencing and annotation.</title>
        <authorList>
            <consortium name="The Broad Institute Genomics Platform"/>
            <consortium name="The Broad Institute Genome Sequencing Center for Infectious Disease"/>
            <person name="Wu L."/>
            <person name="Ma J."/>
        </authorList>
    </citation>
    <scope>NUCLEOTIDE SEQUENCE [LARGE SCALE GENOMIC DNA]</scope>
    <source>
        <strain evidence="3">IBRC-M 10908</strain>
    </source>
</reference>
<keyword evidence="3" id="KW-1185">Reference proteome</keyword>
<feature type="chain" id="PRO_5045337768" description="Secreted protein" evidence="1">
    <location>
        <begin position="26"/>
        <end position="144"/>
    </location>
</feature>
<gene>
    <name evidence="2" type="ORF">ACFPET_17915</name>
</gene>
<protein>
    <recommendedName>
        <fullName evidence="4">Secreted protein</fullName>
    </recommendedName>
</protein>
<sequence length="144" mass="15263">MKLRILAAGAGALAAGLLSVSPASAAEAEDGPYCQFDEVVDYSYTEAGSTLAFEVTCDGNPWGYSEVTAYTATVAHDAATGEEVREEAEQHATIDNGDSAVFKVHAETGVADGSVCIATYRVFEWAMPRPPHWLSDVYFNSGDC</sequence>
<evidence type="ECO:0000313" key="3">
    <source>
        <dbReference type="Proteomes" id="UP001595823"/>
    </source>
</evidence>
<comment type="caution">
    <text evidence="2">The sequence shown here is derived from an EMBL/GenBank/DDBJ whole genome shotgun (WGS) entry which is preliminary data.</text>
</comment>
<keyword evidence="1" id="KW-0732">Signal</keyword>
<dbReference type="EMBL" id="JBHSDK010000028">
    <property type="protein sequence ID" value="MFC4337082.1"/>
    <property type="molecule type" value="Genomic_DNA"/>
</dbReference>